<accession>A0ABD3QDD5</accession>
<evidence type="ECO:0000313" key="2">
    <source>
        <dbReference type="EMBL" id="KAL3797908.1"/>
    </source>
</evidence>
<dbReference type="SUPFAM" id="SSF46938">
    <property type="entry name" value="CRAL/TRIO N-terminal domain"/>
    <property type="match status" value="1"/>
</dbReference>
<protein>
    <recommendedName>
        <fullName evidence="1">CRAL-TRIO domain-containing protein</fullName>
    </recommendedName>
</protein>
<dbReference type="SUPFAM" id="SSF52087">
    <property type="entry name" value="CRAL/TRIO domain"/>
    <property type="match status" value="1"/>
</dbReference>
<organism evidence="2 3">
    <name type="scientific">Stephanodiscus triporus</name>
    <dbReference type="NCBI Taxonomy" id="2934178"/>
    <lineage>
        <taxon>Eukaryota</taxon>
        <taxon>Sar</taxon>
        <taxon>Stramenopiles</taxon>
        <taxon>Ochrophyta</taxon>
        <taxon>Bacillariophyta</taxon>
        <taxon>Coscinodiscophyceae</taxon>
        <taxon>Thalassiosirophycidae</taxon>
        <taxon>Stephanodiscales</taxon>
        <taxon>Stephanodiscaceae</taxon>
        <taxon>Stephanodiscus</taxon>
    </lineage>
</organism>
<dbReference type="Pfam" id="PF03765">
    <property type="entry name" value="CRAL_TRIO_N"/>
    <property type="match status" value="1"/>
</dbReference>
<reference evidence="2 3" key="1">
    <citation type="submission" date="2024-10" db="EMBL/GenBank/DDBJ databases">
        <title>Updated reference genomes for cyclostephanoid diatoms.</title>
        <authorList>
            <person name="Roberts W.R."/>
            <person name="Alverson A.J."/>
        </authorList>
    </citation>
    <scope>NUCLEOTIDE SEQUENCE [LARGE SCALE GENOMIC DNA]</scope>
    <source>
        <strain evidence="2 3">AJA276-08</strain>
    </source>
</reference>
<dbReference type="SMART" id="SM01100">
    <property type="entry name" value="CRAL_TRIO_N"/>
    <property type="match status" value="1"/>
</dbReference>
<dbReference type="PROSITE" id="PS50191">
    <property type="entry name" value="CRAL_TRIO"/>
    <property type="match status" value="1"/>
</dbReference>
<proteinExistence type="predicted"/>
<dbReference type="InterPro" id="IPR011074">
    <property type="entry name" value="CRAL/TRIO_N_dom"/>
</dbReference>
<dbReference type="SMART" id="SM00516">
    <property type="entry name" value="SEC14"/>
    <property type="match status" value="1"/>
</dbReference>
<dbReference type="PANTHER" id="PTHR45657:SF1">
    <property type="entry name" value="CRAL-TRIO DOMAIN-CONTAINING PROTEIN YKL091C-RELATED"/>
    <property type="match status" value="1"/>
</dbReference>
<dbReference type="InterPro" id="IPR036865">
    <property type="entry name" value="CRAL-TRIO_dom_sf"/>
</dbReference>
<dbReference type="Gene3D" id="3.40.525.10">
    <property type="entry name" value="CRAL-TRIO lipid binding domain"/>
    <property type="match status" value="1"/>
</dbReference>
<sequence length="634" mass="70562">MPRPTLVLYTSTWRRNMGRRLKSKLGCVSSLFQCFSKKSKAAAAAVDDDDDDDVHRDSPIARNSVRGKKKGVTIKELNRQCSDATRESVKSEKFRAGSIQSGRSRRSSVYFDAIDESWHSLGGESFDESFVSLQLDGQYFFNAKDDPSISKEAFEGIHMYPPLPTTEPDPLPDSPISTTNMESLLHSYQHRGDDMQTKLDFYEADIATGRAGSALERQAQRLMTVDDGMSSVYLVDSTNLLLEELKKRSVREKGFPGELTDAELEAVKLLQSELMKRDPIYNEIVRALSTVEKEAYALCRFLRARKFDVEKVFELLDEAKDHYKKARDNDFYPDLEQALGVSRSVFLSQYPAVFYGNAKNGCPVLYLRLGSIKPEGVKCLITLDKADRFFWNDMLFTWTNIIKEGRRINPQSIRTESVLVYDMKGVSRSLANNDTFDMIKTGNQIMTSFPETLHCLIVINVPGWFGVVWSVVKKLIDPRTASKIEVFTKTDAGLNRLGEMIDASQIPSDYNGKGSSLAEAAAAGVGEESSISGCLVVLNQLLNLSKKNPEQSHDFELKDEKQVTLTVYTRCKEGATATLFSEGTENQVTAIVGVKDSEPYSITIGTITGPGSFSVKLKANSEAGVFLVLGTAFS</sequence>
<feature type="domain" description="CRAL-TRIO" evidence="1">
    <location>
        <begin position="342"/>
        <end position="518"/>
    </location>
</feature>
<comment type="caution">
    <text evidence="2">The sequence shown here is derived from an EMBL/GenBank/DDBJ whole genome shotgun (WGS) entry which is preliminary data.</text>
</comment>
<gene>
    <name evidence="2" type="ORF">ACHAW5_009975</name>
</gene>
<name>A0ABD3QDD5_9STRA</name>
<evidence type="ECO:0000313" key="3">
    <source>
        <dbReference type="Proteomes" id="UP001530315"/>
    </source>
</evidence>
<evidence type="ECO:0000259" key="1">
    <source>
        <dbReference type="PROSITE" id="PS50191"/>
    </source>
</evidence>
<dbReference type="InterPro" id="IPR051026">
    <property type="entry name" value="PI/PC_transfer"/>
</dbReference>
<dbReference type="AlphaFoldDB" id="A0ABD3QDD5"/>
<dbReference type="InterPro" id="IPR036273">
    <property type="entry name" value="CRAL/TRIO_N_dom_sf"/>
</dbReference>
<dbReference type="EMBL" id="JALLAZ020000323">
    <property type="protein sequence ID" value="KAL3797908.1"/>
    <property type="molecule type" value="Genomic_DNA"/>
</dbReference>
<dbReference type="InterPro" id="IPR001251">
    <property type="entry name" value="CRAL-TRIO_dom"/>
</dbReference>
<dbReference type="Proteomes" id="UP001530315">
    <property type="component" value="Unassembled WGS sequence"/>
</dbReference>
<dbReference type="PANTHER" id="PTHR45657">
    <property type="entry name" value="CRAL-TRIO DOMAIN-CONTAINING PROTEIN YKL091C-RELATED"/>
    <property type="match status" value="1"/>
</dbReference>
<dbReference type="Pfam" id="PF00650">
    <property type="entry name" value="CRAL_TRIO"/>
    <property type="match status" value="1"/>
</dbReference>
<keyword evidence="3" id="KW-1185">Reference proteome</keyword>
<dbReference type="CDD" id="cd00170">
    <property type="entry name" value="SEC14"/>
    <property type="match status" value="1"/>
</dbReference>